<dbReference type="PANTHER" id="PTHR37299">
    <property type="entry name" value="TRANSCRIPTIONAL REGULATOR-RELATED"/>
    <property type="match status" value="1"/>
</dbReference>
<protein>
    <recommendedName>
        <fullName evidence="1">Stage 0 sporulation protein A homolog</fullName>
    </recommendedName>
</protein>
<evidence type="ECO:0000256" key="3">
    <source>
        <dbReference type="PROSITE-ProRule" id="PRU00169"/>
    </source>
</evidence>
<dbReference type="InterPro" id="IPR007492">
    <property type="entry name" value="LytTR_DNA-bd_dom"/>
</dbReference>
<dbReference type="InterPro" id="IPR001789">
    <property type="entry name" value="Sig_transdc_resp-reg_receiver"/>
</dbReference>
<dbReference type="RefSeq" id="WP_023353324.1">
    <property type="nucleotide sequence ID" value="NZ_KI535366.1"/>
</dbReference>
<dbReference type="GO" id="GO:0000156">
    <property type="term" value="F:phosphorelay response regulator activity"/>
    <property type="evidence" value="ECO:0007669"/>
    <property type="project" value="InterPro"/>
</dbReference>
<dbReference type="Gene3D" id="3.40.50.2300">
    <property type="match status" value="1"/>
</dbReference>
<evidence type="ECO:0000259" key="5">
    <source>
        <dbReference type="PROSITE" id="PS50930"/>
    </source>
</evidence>
<evidence type="ECO:0000313" key="7">
    <source>
        <dbReference type="Proteomes" id="UP000018227"/>
    </source>
</evidence>
<keyword evidence="7" id="KW-1185">Reference proteome</keyword>
<dbReference type="PROSITE" id="PS50110">
    <property type="entry name" value="RESPONSE_REGULATORY"/>
    <property type="match status" value="1"/>
</dbReference>
<evidence type="ECO:0000256" key="2">
    <source>
        <dbReference type="ARBA" id="ARBA00024867"/>
    </source>
</evidence>
<dbReference type="Pfam" id="PF04397">
    <property type="entry name" value="LytTR"/>
    <property type="match status" value="1"/>
</dbReference>
<dbReference type="SUPFAM" id="SSF52172">
    <property type="entry name" value="CheY-like"/>
    <property type="match status" value="1"/>
</dbReference>
<sequence length="243" mass="28204">MSDVLKIAVCEDETDQRNRLLALLDESSIKNTYSVFENGEKLLKVFERGKYDLILMDIYMDSELSGIETVKLIRKKDKDISVAFVTTSKDHALESYRLSAIKYIEKPYSKENIEDTLSLALLKKQDTPSLLVQKNGSLQKIPFADIIYIEQQVHKIFICINNNEDVYIYGKLSDLNEQLLEKQFFIPHKSFAVNLSFVRYIDTELKCFAMVNHANVPIRRELLTKAKNTLENYLFNRTRGLMN</sequence>
<feature type="modified residue" description="4-aspartylphosphate" evidence="3">
    <location>
        <position position="57"/>
    </location>
</feature>
<dbReference type="STRING" id="592026.GCWU0000282_000421"/>
<dbReference type="AlphaFoldDB" id="V2ZAZ7"/>
<gene>
    <name evidence="6" type="ORF">GCWU0000282_000421</name>
</gene>
<comment type="function">
    <text evidence="2">May play the central regulatory role in sporulation. It may be an element of the effector pathway responsible for the activation of sporulation genes in response to nutritional stress. Spo0A may act in concert with spo0H (a sigma factor) to control the expression of some genes that are critical to the sporulation process.</text>
</comment>
<organism evidence="6 7">
    <name type="scientific">Catonella morbi ATCC 51271</name>
    <dbReference type="NCBI Taxonomy" id="592026"/>
    <lineage>
        <taxon>Bacteria</taxon>
        <taxon>Bacillati</taxon>
        <taxon>Bacillota</taxon>
        <taxon>Clostridia</taxon>
        <taxon>Lachnospirales</taxon>
        <taxon>Lachnospiraceae</taxon>
        <taxon>Catonella</taxon>
    </lineage>
</organism>
<comment type="caution">
    <text evidence="6">The sequence shown here is derived from an EMBL/GenBank/DDBJ whole genome shotgun (WGS) entry which is preliminary data.</text>
</comment>
<dbReference type="OrthoDB" id="1767672at2"/>
<keyword evidence="3" id="KW-0597">Phosphoprotein</keyword>
<name>V2ZAZ7_9FIRM</name>
<dbReference type="GO" id="GO:0003677">
    <property type="term" value="F:DNA binding"/>
    <property type="evidence" value="ECO:0007669"/>
    <property type="project" value="InterPro"/>
</dbReference>
<dbReference type="InterPro" id="IPR011006">
    <property type="entry name" value="CheY-like_superfamily"/>
</dbReference>
<dbReference type="EMBL" id="ACIL03000005">
    <property type="protein sequence ID" value="ESL04075.1"/>
    <property type="molecule type" value="Genomic_DNA"/>
</dbReference>
<dbReference type="PANTHER" id="PTHR37299:SF1">
    <property type="entry name" value="STAGE 0 SPORULATION PROTEIN A HOMOLOG"/>
    <property type="match status" value="1"/>
</dbReference>
<accession>V2ZAZ7</accession>
<dbReference type="SMART" id="SM00448">
    <property type="entry name" value="REC"/>
    <property type="match status" value="1"/>
</dbReference>
<feature type="domain" description="Response regulatory" evidence="4">
    <location>
        <begin position="6"/>
        <end position="121"/>
    </location>
</feature>
<evidence type="ECO:0000313" key="6">
    <source>
        <dbReference type="EMBL" id="ESL04075.1"/>
    </source>
</evidence>
<dbReference type="SMART" id="SM00850">
    <property type="entry name" value="LytTR"/>
    <property type="match status" value="1"/>
</dbReference>
<proteinExistence type="predicted"/>
<evidence type="ECO:0000256" key="1">
    <source>
        <dbReference type="ARBA" id="ARBA00018672"/>
    </source>
</evidence>
<reference evidence="6 7" key="1">
    <citation type="submission" date="2013-06" db="EMBL/GenBank/DDBJ databases">
        <authorList>
            <person name="Weinstock G."/>
            <person name="Sodergren E."/>
            <person name="Clifton S."/>
            <person name="Fulton L."/>
            <person name="Fulton B."/>
            <person name="Courtney L."/>
            <person name="Fronick C."/>
            <person name="Harrison M."/>
            <person name="Strong C."/>
            <person name="Farmer C."/>
            <person name="Delahaunty K."/>
            <person name="Markovic C."/>
            <person name="Hall O."/>
            <person name="Minx P."/>
            <person name="Tomlinson C."/>
            <person name="Mitreva M."/>
            <person name="Nelson J."/>
            <person name="Hou S."/>
            <person name="Wollam A."/>
            <person name="Pepin K.H."/>
            <person name="Johnson M."/>
            <person name="Bhonagiri V."/>
            <person name="Nash W.E."/>
            <person name="Warren W."/>
            <person name="Chinwalla A."/>
            <person name="Mardis E.R."/>
            <person name="Wilson R.K."/>
        </authorList>
    </citation>
    <scope>NUCLEOTIDE SEQUENCE [LARGE SCALE GENOMIC DNA]</scope>
    <source>
        <strain evidence="6 7">ATCC 51271</strain>
    </source>
</reference>
<dbReference type="HOGENOM" id="CLU_000445_14_2_9"/>
<dbReference type="Gene3D" id="2.40.50.1020">
    <property type="entry name" value="LytTr DNA-binding domain"/>
    <property type="match status" value="1"/>
</dbReference>
<dbReference type="Proteomes" id="UP000018227">
    <property type="component" value="Unassembled WGS sequence"/>
</dbReference>
<feature type="domain" description="HTH LytTR-type" evidence="5">
    <location>
        <begin position="130"/>
        <end position="202"/>
    </location>
</feature>
<dbReference type="Pfam" id="PF00072">
    <property type="entry name" value="Response_reg"/>
    <property type="match status" value="1"/>
</dbReference>
<dbReference type="eggNOG" id="COG3279">
    <property type="taxonomic scope" value="Bacteria"/>
</dbReference>
<dbReference type="InterPro" id="IPR046947">
    <property type="entry name" value="LytR-like"/>
</dbReference>
<evidence type="ECO:0000259" key="4">
    <source>
        <dbReference type="PROSITE" id="PS50110"/>
    </source>
</evidence>
<dbReference type="PROSITE" id="PS50930">
    <property type="entry name" value="HTH_LYTTR"/>
    <property type="match status" value="1"/>
</dbReference>